<gene>
    <name evidence="4" type="ORF">POL72_39465</name>
</gene>
<evidence type="ECO:0000256" key="3">
    <source>
        <dbReference type="SAM" id="Phobius"/>
    </source>
</evidence>
<proteinExistence type="predicted"/>
<comment type="caution">
    <text evidence="4">The sequence shown here is derived from an EMBL/GenBank/DDBJ whole genome shotgun (WGS) entry which is preliminary data.</text>
</comment>
<evidence type="ECO:0000313" key="4">
    <source>
        <dbReference type="EMBL" id="MDC0683871.1"/>
    </source>
</evidence>
<evidence type="ECO:0000256" key="2">
    <source>
        <dbReference type="SAM" id="MobiDB-lite"/>
    </source>
</evidence>
<keyword evidence="1" id="KW-0175">Coiled coil</keyword>
<protein>
    <recommendedName>
        <fullName evidence="6">DUF3618 domain-containing protein</fullName>
    </recommendedName>
</protein>
<evidence type="ECO:0008006" key="6">
    <source>
        <dbReference type="Google" id="ProtNLM"/>
    </source>
</evidence>
<feature type="region of interest" description="Disordered" evidence="2">
    <location>
        <begin position="146"/>
        <end position="166"/>
    </location>
</feature>
<sequence length="166" mass="18411">MKGLNGQRADFERRADELRDRLMHTIEALDRRRHVLVDVRSRVRRHGPEVLAGGLLLAIAGGAAAIALIKEVRARNERPGGERLRALVRFWRHPERVAPRGKPSVSREIGRRILVGMASFVAIQLIRRGVRLTLALPDRDAQARRGPLELSAAAPGTRRPSGQGPV</sequence>
<accession>A0ABT5CFK2</accession>
<organism evidence="4 5">
    <name type="scientific">Sorangium atrum</name>
    <dbReference type="NCBI Taxonomy" id="2995308"/>
    <lineage>
        <taxon>Bacteria</taxon>
        <taxon>Pseudomonadati</taxon>
        <taxon>Myxococcota</taxon>
        <taxon>Polyangia</taxon>
        <taxon>Polyangiales</taxon>
        <taxon>Polyangiaceae</taxon>
        <taxon>Sorangium</taxon>
    </lineage>
</organism>
<keyword evidence="3" id="KW-0812">Transmembrane</keyword>
<dbReference type="Proteomes" id="UP001217485">
    <property type="component" value="Unassembled WGS sequence"/>
</dbReference>
<keyword evidence="3" id="KW-1133">Transmembrane helix</keyword>
<feature type="coiled-coil region" evidence="1">
    <location>
        <begin position="1"/>
        <end position="28"/>
    </location>
</feature>
<keyword evidence="3" id="KW-0472">Membrane</keyword>
<evidence type="ECO:0000256" key="1">
    <source>
        <dbReference type="SAM" id="Coils"/>
    </source>
</evidence>
<evidence type="ECO:0000313" key="5">
    <source>
        <dbReference type="Proteomes" id="UP001217485"/>
    </source>
</evidence>
<name>A0ABT5CFK2_9BACT</name>
<dbReference type="RefSeq" id="WP_272102021.1">
    <property type="nucleotide sequence ID" value="NZ_JAQNDK010000005.1"/>
</dbReference>
<reference evidence="4 5" key="1">
    <citation type="submission" date="2023-01" db="EMBL/GenBank/DDBJ databases">
        <title>Minimal conservation of predation-associated metabolite biosynthetic gene clusters underscores biosynthetic potential of Myxococcota including descriptions for ten novel species: Archangium lansinium sp. nov., Myxococcus landrumus sp. nov., Nannocystis bai.</title>
        <authorList>
            <person name="Ahearne A."/>
            <person name="Stevens C."/>
            <person name="Dowd S."/>
        </authorList>
    </citation>
    <scope>NUCLEOTIDE SEQUENCE [LARGE SCALE GENOMIC DNA]</scope>
    <source>
        <strain evidence="4 5">WIWO2</strain>
    </source>
</reference>
<feature type="transmembrane region" description="Helical" evidence="3">
    <location>
        <begin position="50"/>
        <end position="69"/>
    </location>
</feature>
<keyword evidence="5" id="KW-1185">Reference proteome</keyword>
<dbReference type="EMBL" id="JAQNDK010000005">
    <property type="protein sequence ID" value="MDC0683871.1"/>
    <property type="molecule type" value="Genomic_DNA"/>
</dbReference>